<keyword evidence="6" id="KW-1185">Reference proteome</keyword>
<dbReference type="InterPro" id="IPR045185">
    <property type="entry name" value="PUB22/23/24-like"/>
</dbReference>
<feature type="domain" description="U-box" evidence="4">
    <location>
        <begin position="1"/>
        <end position="61"/>
    </location>
</feature>
<comment type="catalytic activity">
    <reaction evidence="3">
        <text>S-ubiquitinyl-[E2 ubiquitin-conjugating enzyme]-L-cysteine + [acceptor protein]-L-lysine = [E2 ubiquitin-conjugating enzyme]-L-cysteine + N(6)-ubiquitinyl-[acceptor protein]-L-lysine.</text>
        <dbReference type="EC" id="2.3.2.27"/>
    </reaction>
</comment>
<evidence type="ECO:0000256" key="2">
    <source>
        <dbReference type="ARBA" id="ARBA00022679"/>
    </source>
</evidence>
<organism evidence="5 6">
    <name type="scientific">Protea cynaroides</name>
    <dbReference type="NCBI Taxonomy" id="273540"/>
    <lineage>
        <taxon>Eukaryota</taxon>
        <taxon>Viridiplantae</taxon>
        <taxon>Streptophyta</taxon>
        <taxon>Embryophyta</taxon>
        <taxon>Tracheophyta</taxon>
        <taxon>Spermatophyta</taxon>
        <taxon>Magnoliopsida</taxon>
        <taxon>Proteales</taxon>
        <taxon>Proteaceae</taxon>
        <taxon>Protea</taxon>
    </lineage>
</organism>
<sequence>MKSPVSLCTGVTYNSCSIQQWLDNGNNTCPATMQLLQTKDFVPNHTLHRLIQIWSNSLIIPSSSSALCSSLSHEQARDLIHTNCSNSLSKILDFARDCNENRKFLTQSDDIVPAFIGVVGNDIDLSTVQLAIRVLDFIVTDYRDKEQLMRSILKGDRNHHFLSSILLVLQKGSLDCNGVGDGVGYTLTKLNQHRPQLYKTHHHQVRLGAKGEKKDEQAMGTITRASSRASSLLLQ</sequence>
<proteinExistence type="predicted"/>
<name>A0A9Q0QQD8_9MAGN</name>
<dbReference type="PROSITE" id="PS51698">
    <property type="entry name" value="U_BOX"/>
    <property type="match status" value="1"/>
</dbReference>
<dbReference type="InterPro" id="IPR013083">
    <property type="entry name" value="Znf_RING/FYVE/PHD"/>
</dbReference>
<comment type="function">
    <text evidence="3">Functions as an E3 ubiquitin ligase.</text>
</comment>
<keyword evidence="3" id="KW-0833">Ubl conjugation pathway</keyword>
<dbReference type="AlphaFoldDB" id="A0A9Q0QQD8"/>
<evidence type="ECO:0000256" key="1">
    <source>
        <dbReference type="ARBA" id="ARBA00004906"/>
    </source>
</evidence>
<dbReference type="PANTHER" id="PTHR22849">
    <property type="entry name" value="WDSAM1 PROTEIN"/>
    <property type="match status" value="1"/>
</dbReference>
<protein>
    <recommendedName>
        <fullName evidence="3 4">U-box domain-containing protein</fullName>
        <ecNumber evidence="3">2.3.2.27</ecNumber>
    </recommendedName>
    <alternativeName>
        <fullName evidence="3">RING-type E3 ubiquitin transferase PUB</fullName>
    </alternativeName>
</protein>
<keyword evidence="2 3" id="KW-0808">Transferase</keyword>
<dbReference type="Gene3D" id="3.30.40.10">
    <property type="entry name" value="Zinc/RING finger domain, C3HC4 (zinc finger)"/>
    <property type="match status" value="1"/>
</dbReference>
<dbReference type="GO" id="GO:0061630">
    <property type="term" value="F:ubiquitin protein ligase activity"/>
    <property type="evidence" value="ECO:0007669"/>
    <property type="project" value="UniProtKB-UniRule"/>
</dbReference>
<dbReference type="Proteomes" id="UP001141806">
    <property type="component" value="Unassembled WGS sequence"/>
</dbReference>
<evidence type="ECO:0000256" key="3">
    <source>
        <dbReference type="RuleBase" id="RU369093"/>
    </source>
</evidence>
<dbReference type="InterPro" id="IPR003613">
    <property type="entry name" value="Ubox_domain"/>
</dbReference>
<dbReference type="EMBL" id="JAMYWD010000006">
    <property type="protein sequence ID" value="KAJ4968025.1"/>
    <property type="molecule type" value="Genomic_DNA"/>
</dbReference>
<evidence type="ECO:0000259" key="4">
    <source>
        <dbReference type="PROSITE" id="PS51698"/>
    </source>
</evidence>
<evidence type="ECO:0000313" key="5">
    <source>
        <dbReference type="EMBL" id="KAJ4968025.1"/>
    </source>
</evidence>
<dbReference type="Pfam" id="PF04564">
    <property type="entry name" value="U-box"/>
    <property type="match status" value="1"/>
</dbReference>
<dbReference type="SUPFAM" id="SSF57850">
    <property type="entry name" value="RING/U-box"/>
    <property type="match status" value="1"/>
</dbReference>
<evidence type="ECO:0000313" key="6">
    <source>
        <dbReference type="Proteomes" id="UP001141806"/>
    </source>
</evidence>
<dbReference type="PANTHER" id="PTHR22849:SF163">
    <property type="entry name" value="U-BOX DOMAIN-CONTAINING PROTEIN"/>
    <property type="match status" value="1"/>
</dbReference>
<dbReference type="OrthoDB" id="10064100at2759"/>
<dbReference type="SMART" id="SM00504">
    <property type="entry name" value="Ubox"/>
    <property type="match status" value="1"/>
</dbReference>
<reference evidence="5" key="1">
    <citation type="journal article" date="2023" name="Plant J.">
        <title>The genome of the king protea, Protea cynaroides.</title>
        <authorList>
            <person name="Chang J."/>
            <person name="Duong T.A."/>
            <person name="Schoeman C."/>
            <person name="Ma X."/>
            <person name="Roodt D."/>
            <person name="Barker N."/>
            <person name="Li Z."/>
            <person name="Van de Peer Y."/>
            <person name="Mizrachi E."/>
        </authorList>
    </citation>
    <scope>NUCLEOTIDE SEQUENCE</scope>
    <source>
        <tissue evidence="5">Young leaves</tissue>
    </source>
</reference>
<accession>A0A9Q0QQD8</accession>
<comment type="pathway">
    <text evidence="1 3">Protein modification; protein ubiquitination.</text>
</comment>
<dbReference type="GO" id="GO:0016567">
    <property type="term" value="P:protein ubiquitination"/>
    <property type="evidence" value="ECO:0007669"/>
    <property type="project" value="UniProtKB-UniRule"/>
</dbReference>
<comment type="caution">
    <text evidence="5">The sequence shown here is derived from an EMBL/GenBank/DDBJ whole genome shotgun (WGS) entry which is preliminary data.</text>
</comment>
<dbReference type="EC" id="2.3.2.27" evidence="3"/>
<gene>
    <name evidence="5" type="ORF">NE237_014726</name>
</gene>